<feature type="compositionally biased region" description="Polar residues" evidence="1">
    <location>
        <begin position="77"/>
        <end position="89"/>
    </location>
</feature>
<name>A0AAD3T8M1_NEPGR</name>
<protein>
    <submittedName>
        <fullName evidence="2">Uncharacterized protein</fullName>
    </submittedName>
</protein>
<evidence type="ECO:0000256" key="1">
    <source>
        <dbReference type="SAM" id="MobiDB-lite"/>
    </source>
</evidence>
<comment type="caution">
    <text evidence="2">The sequence shown here is derived from an EMBL/GenBank/DDBJ whole genome shotgun (WGS) entry which is preliminary data.</text>
</comment>
<feature type="region of interest" description="Disordered" evidence="1">
    <location>
        <begin position="1"/>
        <end position="89"/>
    </location>
</feature>
<evidence type="ECO:0000313" key="3">
    <source>
        <dbReference type="Proteomes" id="UP001279734"/>
    </source>
</evidence>
<dbReference type="AlphaFoldDB" id="A0AAD3T8M1"/>
<feature type="compositionally biased region" description="Polar residues" evidence="1">
    <location>
        <begin position="1"/>
        <end position="10"/>
    </location>
</feature>
<dbReference type="EMBL" id="BSYO01000028">
    <property type="protein sequence ID" value="GMH24817.1"/>
    <property type="molecule type" value="Genomic_DNA"/>
</dbReference>
<organism evidence="2 3">
    <name type="scientific">Nepenthes gracilis</name>
    <name type="common">Slender pitcher plant</name>
    <dbReference type="NCBI Taxonomy" id="150966"/>
    <lineage>
        <taxon>Eukaryota</taxon>
        <taxon>Viridiplantae</taxon>
        <taxon>Streptophyta</taxon>
        <taxon>Embryophyta</taxon>
        <taxon>Tracheophyta</taxon>
        <taxon>Spermatophyta</taxon>
        <taxon>Magnoliopsida</taxon>
        <taxon>eudicotyledons</taxon>
        <taxon>Gunneridae</taxon>
        <taxon>Pentapetalae</taxon>
        <taxon>Caryophyllales</taxon>
        <taxon>Nepenthaceae</taxon>
        <taxon>Nepenthes</taxon>
    </lineage>
</organism>
<evidence type="ECO:0000313" key="2">
    <source>
        <dbReference type="EMBL" id="GMH24817.1"/>
    </source>
</evidence>
<gene>
    <name evidence="2" type="ORF">Nepgr_026660</name>
</gene>
<dbReference type="Proteomes" id="UP001279734">
    <property type="component" value="Unassembled WGS sequence"/>
</dbReference>
<reference evidence="2" key="1">
    <citation type="submission" date="2023-05" db="EMBL/GenBank/DDBJ databases">
        <title>Nepenthes gracilis genome sequencing.</title>
        <authorList>
            <person name="Fukushima K."/>
        </authorList>
    </citation>
    <scope>NUCLEOTIDE SEQUENCE</scope>
    <source>
        <strain evidence="2">SING2019-196</strain>
    </source>
</reference>
<feature type="compositionally biased region" description="Low complexity" evidence="1">
    <location>
        <begin position="26"/>
        <end position="37"/>
    </location>
</feature>
<sequence>MLQVSISRSPKSAPVAKRITSRHFTPPAAKQQPPAYQTVVHTFQPDLQKLHTAGHQPTYASSKHQHQDSKKSASHSNTPHRYSVSKNQQ</sequence>
<keyword evidence="3" id="KW-1185">Reference proteome</keyword>
<accession>A0AAD3T8M1</accession>
<proteinExistence type="predicted"/>